<name>A0A482VPI1_ASBVE</name>
<feature type="compositionally biased region" description="Gly residues" evidence="1">
    <location>
        <begin position="48"/>
        <end position="57"/>
    </location>
</feature>
<sequence>FQTLSIASFGVIGVLSQEGGRGEWEEGHRRGTVIGLSRGIEVGRHHGGGGGEGGGGGRGEEHRERGEEHRHRERGEGGFGGSHFNTPVDVHHEEGIHLKVSFCKG</sequence>
<gene>
    <name evidence="2" type="ORF">BDFB_008692</name>
</gene>
<feature type="compositionally biased region" description="Basic and acidic residues" evidence="1">
    <location>
        <begin position="58"/>
        <end position="76"/>
    </location>
</feature>
<feature type="region of interest" description="Disordered" evidence="1">
    <location>
        <begin position="38"/>
        <end position="90"/>
    </location>
</feature>
<proteinExistence type="predicted"/>
<evidence type="ECO:0000313" key="3">
    <source>
        <dbReference type="Proteomes" id="UP000292052"/>
    </source>
</evidence>
<organism evidence="2 3">
    <name type="scientific">Asbolus verrucosus</name>
    <name type="common">Desert ironclad beetle</name>
    <dbReference type="NCBI Taxonomy" id="1661398"/>
    <lineage>
        <taxon>Eukaryota</taxon>
        <taxon>Metazoa</taxon>
        <taxon>Ecdysozoa</taxon>
        <taxon>Arthropoda</taxon>
        <taxon>Hexapoda</taxon>
        <taxon>Insecta</taxon>
        <taxon>Pterygota</taxon>
        <taxon>Neoptera</taxon>
        <taxon>Endopterygota</taxon>
        <taxon>Coleoptera</taxon>
        <taxon>Polyphaga</taxon>
        <taxon>Cucujiformia</taxon>
        <taxon>Tenebrionidae</taxon>
        <taxon>Pimeliinae</taxon>
        <taxon>Asbolus</taxon>
    </lineage>
</organism>
<dbReference type="STRING" id="1661398.A0A482VPI1"/>
<reference evidence="2 3" key="1">
    <citation type="submission" date="2017-03" db="EMBL/GenBank/DDBJ databases">
        <title>Genome of the blue death feigning beetle - Asbolus verrucosus.</title>
        <authorList>
            <person name="Rider S.D."/>
        </authorList>
    </citation>
    <scope>NUCLEOTIDE SEQUENCE [LARGE SCALE GENOMIC DNA]</scope>
    <source>
        <strain evidence="2">Butters</strain>
        <tissue evidence="2">Head and leg muscle</tissue>
    </source>
</reference>
<keyword evidence="3" id="KW-1185">Reference proteome</keyword>
<feature type="non-terminal residue" evidence="2">
    <location>
        <position position="1"/>
    </location>
</feature>
<protein>
    <submittedName>
        <fullName evidence="2">Uncharacterized protein</fullName>
    </submittedName>
</protein>
<evidence type="ECO:0000313" key="2">
    <source>
        <dbReference type="EMBL" id="RZC34626.1"/>
    </source>
</evidence>
<dbReference type="Proteomes" id="UP000292052">
    <property type="component" value="Unassembled WGS sequence"/>
</dbReference>
<comment type="caution">
    <text evidence="2">The sequence shown here is derived from an EMBL/GenBank/DDBJ whole genome shotgun (WGS) entry which is preliminary data.</text>
</comment>
<dbReference type="AlphaFoldDB" id="A0A482VPI1"/>
<accession>A0A482VPI1</accession>
<dbReference type="EMBL" id="QDEB01078432">
    <property type="protein sequence ID" value="RZC34626.1"/>
    <property type="molecule type" value="Genomic_DNA"/>
</dbReference>
<evidence type="ECO:0000256" key="1">
    <source>
        <dbReference type="SAM" id="MobiDB-lite"/>
    </source>
</evidence>